<keyword evidence="3" id="KW-0819">tRNA processing</keyword>
<dbReference type="EC" id="2.4.2.29" evidence="5"/>
<reference evidence="5" key="1">
    <citation type="submission" date="2020-04" db="EMBL/GenBank/DDBJ databases">
        <authorList>
            <person name="Zhang T."/>
        </authorList>
    </citation>
    <scope>NUCLEOTIDE SEQUENCE</scope>
    <source>
        <strain evidence="5">HKST-UBA17</strain>
    </source>
</reference>
<evidence type="ECO:0000256" key="1">
    <source>
        <dbReference type="ARBA" id="ARBA00022676"/>
    </source>
</evidence>
<dbReference type="AlphaFoldDB" id="A0A955KX20"/>
<dbReference type="InterPro" id="IPR050076">
    <property type="entry name" value="ArchSynthase1/Queuine_TRR"/>
</dbReference>
<proteinExistence type="predicted"/>
<dbReference type="GO" id="GO:0008479">
    <property type="term" value="F:tRNA-guanosine(34) queuine transglycosylase activity"/>
    <property type="evidence" value="ECO:0007669"/>
    <property type="project" value="InterPro"/>
</dbReference>
<protein>
    <submittedName>
        <fullName evidence="5">tRNA guanosine(34) transglycosylase Tgt</fullName>
        <ecNumber evidence="5">2.4.2.29</ecNumber>
    </submittedName>
</protein>
<keyword evidence="2 5" id="KW-0808">Transferase</keyword>
<comment type="caution">
    <text evidence="5">The sequence shown here is derived from an EMBL/GenBank/DDBJ whole genome shotgun (WGS) entry which is preliminary data.</text>
</comment>
<gene>
    <name evidence="5" type="primary">tgt</name>
    <name evidence="5" type="ORF">KC685_02140</name>
</gene>
<dbReference type="NCBIfam" id="TIGR00449">
    <property type="entry name" value="tgt_general"/>
    <property type="match status" value="1"/>
</dbReference>
<dbReference type="Pfam" id="PF01702">
    <property type="entry name" value="TGT"/>
    <property type="match status" value="1"/>
</dbReference>
<dbReference type="EMBL" id="JAGQLN010000006">
    <property type="protein sequence ID" value="MCA9376699.1"/>
    <property type="molecule type" value="Genomic_DNA"/>
</dbReference>
<feature type="domain" description="tRNA-guanine(15) transglycosylase-like" evidence="4">
    <location>
        <begin position="16"/>
        <end position="349"/>
    </location>
</feature>
<organism evidence="5 6">
    <name type="scientific">Candidatus Dojkabacteria bacterium</name>
    <dbReference type="NCBI Taxonomy" id="2099670"/>
    <lineage>
        <taxon>Bacteria</taxon>
        <taxon>Candidatus Dojkabacteria</taxon>
    </lineage>
</organism>
<dbReference type="Gene3D" id="3.20.20.105">
    <property type="entry name" value="Queuine tRNA-ribosyltransferase-like"/>
    <property type="match status" value="1"/>
</dbReference>
<dbReference type="GO" id="GO:0005737">
    <property type="term" value="C:cytoplasm"/>
    <property type="evidence" value="ECO:0007669"/>
    <property type="project" value="TreeGrafter"/>
</dbReference>
<evidence type="ECO:0000259" key="4">
    <source>
        <dbReference type="Pfam" id="PF01702"/>
    </source>
</evidence>
<accession>A0A955KX20</accession>
<evidence type="ECO:0000313" key="6">
    <source>
        <dbReference type="Proteomes" id="UP000741282"/>
    </source>
</evidence>
<dbReference type="PANTHER" id="PTHR46499:SF1">
    <property type="entry name" value="QUEUINE TRNA-RIBOSYLTRANSFERASE"/>
    <property type="match status" value="1"/>
</dbReference>
<reference evidence="5" key="2">
    <citation type="journal article" date="2021" name="Microbiome">
        <title>Successional dynamics and alternative stable states in a saline activated sludge microbial community over 9 years.</title>
        <authorList>
            <person name="Wang Y."/>
            <person name="Ye J."/>
            <person name="Ju F."/>
            <person name="Liu L."/>
            <person name="Boyd J.A."/>
            <person name="Deng Y."/>
            <person name="Parks D.H."/>
            <person name="Jiang X."/>
            <person name="Yin X."/>
            <person name="Woodcroft B.J."/>
            <person name="Tyson G.W."/>
            <person name="Hugenholtz P."/>
            <person name="Polz M.F."/>
            <person name="Zhang T."/>
        </authorList>
    </citation>
    <scope>NUCLEOTIDE SEQUENCE</scope>
    <source>
        <strain evidence="5">HKST-UBA17</strain>
    </source>
</reference>
<dbReference type="InterPro" id="IPR036511">
    <property type="entry name" value="TGT-like_sf"/>
</dbReference>
<dbReference type="GO" id="GO:0002099">
    <property type="term" value="P:tRNA wobble guanine modification"/>
    <property type="evidence" value="ECO:0007669"/>
    <property type="project" value="TreeGrafter"/>
</dbReference>
<sequence>MNNRRPTPTDLHGVVTFMPDATRGVVRGLTSEQLHATGTSHIVVNTLHMLISPGADTVAQLGGVHKFMNWPGLILSDSGGFQVFSLLHTKKWEGKIHHDGATFKSPRDGTTYELTPEKSIDIQMKLGTDILVVLDDCRKAETSREEAEVSVKNTIQWAERCKAHYLKYPSSERKGKFLTSVVQGANFNDLREKCANALVDIGFDGYNFGGYVLDDSGELVVEQLKCVVENTPKGTLKYAMGVGKPEDILACAKLGYTLFDTVLPTRNARHGTLYSTDTDDGVLRIGNSQYSTDTSPIDSKCNCEACQEHTRAYIHQLLKNNEITGMSLATIHNLTFFQRYVNAINENISDLMDISHSDILRIMN</sequence>
<name>A0A955KX20_9BACT</name>
<evidence type="ECO:0000256" key="3">
    <source>
        <dbReference type="ARBA" id="ARBA00022694"/>
    </source>
</evidence>
<dbReference type="InterPro" id="IPR004803">
    <property type="entry name" value="TGT"/>
</dbReference>
<evidence type="ECO:0000256" key="2">
    <source>
        <dbReference type="ARBA" id="ARBA00022679"/>
    </source>
</evidence>
<dbReference type="SUPFAM" id="SSF51713">
    <property type="entry name" value="tRNA-guanine transglycosylase"/>
    <property type="match status" value="1"/>
</dbReference>
<dbReference type="InterPro" id="IPR002616">
    <property type="entry name" value="tRNA_ribo_trans-like"/>
</dbReference>
<dbReference type="Proteomes" id="UP000741282">
    <property type="component" value="Unassembled WGS sequence"/>
</dbReference>
<evidence type="ECO:0000313" key="5">
    <source>
        <dbReference type="EMBL" id="MCA9376699.1"/>
    </source>
</evidence>
<dbReference type="PANTHER" id="PTHR46499">
    <property type="entry name" value="QUEUINE TRNA-RIBOSYLTRANSFERASE"/>
    <property type="match status" value="1"/>
</dbReference>
<dbReference type="NCBIfam" id="TIGR00430">
    <property type="entry name" value="Q_tRNA_tgt"/>
    <property type="match status" value="1"/>
</dbReference>
<keyword evidence="1 5" id="KW-0328">Glycosyltransferase</keyword>